<evidence type="ECO:0000313" key="3">
    <source>
        <dbReference type="EMBL" id="CCH89327.1"/>
    </source>
</evidence>
<feature type="domain" description="BD-FAE-like" evidence="2">
    <location>
        <begin position="19"/>
        <end position="217"/>
    </location>
</feature>
<evidence type="ECO:0000313" key="4">
    <source>
        <dbReference type="Proteomes" id="UP000006461"/>
    </source>
</evidence>
<protein>
    <submittedName>
        <fullName evidence="3">Lipase/esterase</fullName>
    </submittedName>
</protein>
<dbReference type="PATRIC" id="fig|477641.3.peg.3672"/>
<dbReference type="Pfam" id="PF20434">
    <property type="entry name" value="BD-FAE"/>
    <property type="match status" value="1"/>
</dbReference>
<dbReference type="Proteomes" id="UP000006461">
    <property type="component" value="Chromosome"/>
</dbReference>
<dbReference type="PANTHER" id="PTHR48081:SF13">
    <property type="entry name" value="ALPHA_BETA HYDROLASE"/>
    <property type="match status" value="1"/>
</dbReference>
<evidence type="ECO:0000259" key="2">
    <source>
        <dbReference type="Pfam" id="PF20434"/>
    </source>
</evidence>
<keyword evidence="1" id="KW-0378">Hydrolase</keyword>
<reference evidence="3 4" key="1">
    <citation type="journal article" date="2012" name="J. Bacteriol.">
        <title>Genome Sequence of Radiation-Resistant Modestobacter marinus Strain BC501, a Representative Actinobacterium That Thrives on Calcareous Stone Surfaces.</title>
        <authorList>
            <person name="Normand P."/>
            <person name="Gury J."/>
            <person name="Pujic P."/>
            <person name="Chouaia B."/>
            <person name="Crotti E."/>
            <person name="Brusetti L."/>
            <person name="Daffonchio D."/>
            <person name="Vacherie B."/>
            <person name="Barbe V."/>
            <person name="Medigue C."/>
            <person name="Calteau A."/>
            <person name="Ghodhbane-Gtari F."/>
            <person name="Essoussi I."/>
            <person name="Nouioui I."/>
            <person name="Abbassi-Ghozzi I."/>
            <person name="Gtari M."/>
        </authorList>
    </citation>
    <scope>NUCLEOTIDE SEQUENCE [LARGE SCALE GENOMIC DNA]</scope>
    <source>
        <strain evidence="4">BC 501</strain>
    </source>
</reference>
<dbReference type="OMA" id="GHLALWC"/>
<dbReference type="ESTHER" id="modmb-i4f114">
    <property type="family name" value="Est9X"/>
</dbReference>
<dbReference type="STRING" id="477641.MODMU_3924"/>
<dbReference type="SUPFAM" id="SSF53474">
    <property type="entry name" value="alpha/beta-Hydrolases"/>
    <property type="match status" value="1"/>
</dbReference>
<dbReference type="eggNOG" id="COG1506">
    <property type="taxonomic scope" value="Bacteria"/>
</dbReference>
<dbReference type="InterPro" id="IPR049492">
    <property type="entry name" value="BD-FAE-like_dom"/>
</dbReference>
<dbReference type="KEGG" id="mmar:MODMU_3924"/>
<accession>I4F114</accession>
<dbReference type="Gene3D" id="3.40.50.1820">
    <property type="entry name" value="alpha/beta hydrolase"/>
    <property type="match status" value="1"/>
</dbReference>
<dbReference type="HOGENOM" id="CLU_012494_10_1_11"/>
<evidence type="ECO:0000256" key="1">
    <source>
        <dbReference type="ARBA" id="ARBA00022801"/>
    </source>
</evidence>
<dbReference type="GO" id="GO:0016787">
    <property type="term" value="F:hydrolase activity"/>
    <property type="evidence" value="ECO:0007669"/>
    <property type="project" value="UniProtKB-KW"/>
</dbReference>
<keyword evidence="4" id="KW-1185">Reference proteome</keyword>
<name>I4F114_MODI5</name>
<dbReference type="EMBL" id="FO203431">
    <property type="protein sequence ID" value="CCH89327.1"/>
    <property type="molecule type" value="Genomic_DNA"/>
</dbReference>
<dbReference type="InterPro" id="IPR050300">
    <property type="entry name" value="GDXG_lipolytic_enzyme"/>
</dbReference>
<dbReference type="OrthoDB" id="255603at2"/>
<dbReference type="InterPro" id="IPR029058">
    <property type="entry name" value="AB_hydrolase_fold"/>
</dbReference>
<proteinExistence type="predicted"/>
<dbReference type="PANTHER" id="PTHR48081">
    <property type="entry name" value="AB HYDROLASE SUPERFAMILY PROTEIN C4A8.06C"/>
    <property type="match status" value="1"/>
</dbReference>
<organism evidence="3 4">
    <name type="scientific">Modestobacter italicus (strain DSM 44449 / CECT 9708 / BC 501)</name>
    <dbReference type="NCBI Taxonomy" id="2732864"/>
    <lineage>
        <taxon>Bacteria</taxon>
        <taxon>Bacillati</taxon>
        <taxon>Actinomycetota</taxon>
        <taxon>Actinomycetes</taxon>
        <taxon>Geodermatophilales</taxon>
        <taxon>Geodermatophilaceae</taxon>
        <taxon>Modestobacter</taxon>
    </lineage>
</organism>
<gene>
    <name evidence="3" type="ordered locus">MODMU_3924</name>
</gene>
<dbReference type="AlphaFoldDB" id="I4F114"/>
<sequence length="270" mass="27253">MTGPVVTAYGPGPDQFLEVSLPAGEGPAPVVVVLHGGFWRARYGVELARPLAADLAARCWAAVAVEYRRVGAGGGWPTTLTDVAAAIDALADPAVVGEEVAARLDLTDVTAVGHSAGGHLAAWAAGRGRLPAGAPGAAPRVPVTAAVCQAGVLDLGAAAADDLGSGATVEFLGGTPEELPDRYAAADPVRLLPTGVPVLCVHGEADTTVPLDQSERYAAAAAAAGDRVEVTVVPGDHMVVIDVAGEAWRRTREWLSARRPVAADGTTLGS</sequence>